<dbReference type="AlphaFoldDB" id="A0A084VL30"/>
<protein>
    <submittedName>
        <fullName evidence="1 2">Uncharacterized protein</fullName>
    </submittedName>
</protein>
<proteinExistence type="predicted"/>
<evidence type="ECO:0000313" key="3">
    <source>
        <dbReference type="Proteomes" id="UP000030765"/>
    </source>
</evidence>
<dbReference type="OrthoDB" id="7739190at2759"/>
<dbReference type="VEuPathDB" id="VectorBase:ASIC006069"/>
<reference evidence="2" key="2">
    <citation type="submission" date="2020-05" db="UniProtKB">
        <authorList>
            <consortium name="EnsemblMetazoa"/>
        </authorList>
    </citation>
    <scope>IDENTIFICATION</scope>
</reference>
<reference evidence="1 3" key="1">
    <citation type="journal article" date="2014" name="BMC Genomics">
        <title>Genome sequence of Anopheles sinensis provides insight into genetics basis of mosquito competence for malaria parasites.</title>
        <authorList>
            <person name="Zhou D."/>
            <person name="Zhang D."/>
            <person name="Ding G."/>
            <person name="Shi L."/>
            <person name="Hou Q."/>
            <person name="Ye Y."/>
            <person name="Xu Y."/>
            <person name="Zhou H."/>
            <person name="Xiong C."/>
            <person name="Li S."/>
            <person name="Yu J."/>
            <person name="Hong S."/>
            <person name="Yu X."/>
            <person name="Zou P."/>
            <person name="Chen C."/>
            <person name="Chang X."/>
            <person name="Wang W."/>
            <person name="Lv Y."/>
            <person name="Sun Y."/>
            <person name="Ma L."/>
            <person name="Shen B."/>
            <person name="Zhu C."/>
        </authorList>
    </citation>
    <scope>NUCLEOTIDE SEQUENCE [LARGE SCALE GENOMIC DNA]</scope>
</reference>
<name>A0A084VL30_ANOSI</name>
<dbReference type="Proteomes" id="UP000030765">
    <property type="component" value="Unassembled WGS sequence"/>
</dbReference>
<evidence type="ECO:0000313" key="1">
    <source>
        <dbReference type="EMBL" id="KFB38674.1"/>
    </source>
</evidence>
<dbReference type="EMBL" id="KE524970">
    <property type="protein sequence ID" value="KFB38674.1"/>
    <property type="molecule type" value="Genomic_DNA"/>
</dbReference>
<sequence length="349" mass="40618">MLAEELIPLSRESVESWFTSAEGSGWNSSENVFFSDDQQFTTENPIEENDGVELTIENGFFDLVEPVEARLRIERTPFSALLYQEDEFGLEFLCAGYWLQKNLLLIRADCLPENVPLNMDDLVGEIFPNNRLNLRILRLEDDSDYPSSDEHQLPLHLANIQDELSSLQSCNLYVLQEDYTLFEARYSTFRKFVWSTRPIAFKRARGPCADGMLCLRIRPSSPNGWDYALVCQQSLVGMLAVERTKYERVFGRLSLLELSQAKSWINQTLEELDGNLEDYELEEGDQAEVQAEVEHDYIEEEQQEVEDDDEYTIVEDELDEEEDEEDQDSGRQLQEDQVPFFSYLWQLLF</sequence>
<dbReference type="EnsemblMetazoa" id="ASIC006069-RA">
    <property type="protein sequence ID" value="ASIC006069-PA"/>
    <property type="gene ID" value="ASIC006069"/>
</dbReference>
<keyword evidence="3" id="KW-1185">Reference proteome</keyword>
<accession>A0A084VL30</accession>
<evidence type="ECO:0000313" key="2">
    <source>
        <dbReference type="EnsemblMetazoa" id="ASIC006069-PA"/>
    </source>
</evidence>
<gene>
    <name evidence="1" type="ORF">ZHAS_00006069</name>
</gene>
<organism evidence="1">
    <name type="scientific">Anopheles sinensis</name>
    <name type="common">Mosquito</name>
    <dbReference type="NCBI Taxonomy" id="74873"/>
    <lineage>
        <taxon>Eukaryota</taxon>
        <taxon>Metazoa</taxon>
        <taxon>Ecdysozoa</taxon>
        <taxon>Arthropoda</taxon>
        <taxon>Hexapoda</taxon>
        <taxon>Insecta</taxon>
        <taxon>Pterygota</taxon>
        <taxon>Neoptera</taxon>
        <taxon>Endopterygota</taxon>
        <taxon>Diptera</taxon>
        <taxon>Nematocera</taxon>
        <taxon>Culicoidea</taxon>
        <taxon>Culicidae</taxon>
        <taxon>Anophelinae</taxon>
        <taxon>Anopheles</taxon>
    </lineage>
</organism>
<dbReference type="EMBL" id="ATLV01014401">
    <property type="status" value="NOT_ANNOTATED_CDS"/>
    <property type="molecule type" value="Genomic_DNA"/>
</dbReference>